<accession>A0AB39PZE1</accession>
<dbReference type="AlphaFoldDB" id="A0AB39PZE1"/>
<name>A0AB39PZE1_9ACTN</name>
<dbReference type="EMBL" id="CP163439">
    <property type="protein sequence ID" value="XDQ35178.1"/>
    <property type="molecule type" value="Genomic_DNA"/>
</dbReference>
<feature type="compositionally biased region" description="Polar residues" evidence="1">
    <location>
        <begin position="86"/>
        <end position="98"/>
    </location>
</feature>
<reference evidence="2" key="1">
    <citation type="submission" date="2024-07" db="EMBL/GenBank/DDBJ databases">
        <authorList>
            <person name="Yu S.T."/>
        </authorList>
    </citation>
    <scope>NUCLEOTIDE SEQUENCE</scope>
    <source>
        <strain evidence="2">R28</strain>
    </source>
</reference>
<protein>
    <submittedName>
        <fullName evidence="2">Uncharacterized protein</fullName>
    </submittedName>
</protein>
<organism evidence="2">
    <name type="scientific">Streptomyces sp. R28</name>
    <dbReference type="NCBI Taxonomy" id="3238628"/>
    <lineage>
        <taxon>Bacteria</taxon>
        <taxon>Bacillati</taxon>
        <taxon>Actinomycetota</taxon>
        <taxon>Actinomycetes</taxon>
        <taxon>Kitasatosporales</taxon>
        <taxon>Streptomycetaceae</taxon>
        <taxon>Streptomyces</taxon>
    </lineage>
</organism>
<feature type="region of interest" description="Disordered" evidence="1">
    <location>
        <begin position="78"/>
        <end position="98"/>
    </location>
</feature>
<gene>
    <name evidence="2" type="ORF">AB5J49_18580</name>
</gene>
<proteinExistence type="predicted"/>
<dbReference type="RefSeq" id="WP_369169743.1">
    <property type="nucleotide sequence ID" value="NZ_CP163439.1"/>
</dbReference>
<sequence>MNPATPLTSRGFPLGKGRYMSFAAPGVPITLASGLDNRGRIAGIAAATADVATTGGGFVLADGIKGAFTQVNFPGDPATGAAGINDQGQITGSYRRSE</sequence>
<evidence type="ECO:0000313" key="2">
    <source>
        <dbReference type="EMBL" id="XDQ35178.1"/>
    </source>
</evidence>
<evidence type="ECO:0000256" key="1">
    <source>
        <dbReference type="SAM" id="MobiDB-lite"/>
    </source>
</evidence>